<sequence>MYESQVAEEVIRWKRKLEKRPSLTGRYTKGLQAKMNKMIPEKLHTVVTTSIKNMVHATLVGSEYTTKKQPELALSLKEREEKVYSLIKSYKRTAALEGAGTGAGGILLGMADFPLLLSIKMKFLFDTASAYGYDVGDYRERLFVLYLFQLAFAREEKRPMLIEKLECWEDEKERLPDKDQYLAEFDWKTFQLDYRDYIDLPKMLQLIPGFGAFVGAAANYRFLDILGETAMNGYRMRWLSE</sequence>
<protein>
    <submittedName>
        <fullName evidence="1">EcsC protein family protein</fullName>
    </submittedName>
</protein>
<accession>A0A1X9M6X7</accession>
<evidence type="ECO:0000313" key="2">
    <source>
        <dbReference type="Proteomes" id="UP000193006"/>
    </source>
</evidence>
<keyword evidence="2" id="KW-1185">Reference proteome</keyword>
<dbReference type="AlphaFoldDB" id="A0A1X9M6X7"/>
<dbReference type="STRING" id="199441.BkAM31D_04500"/>
<organism evidence="1 2">
    <name type="scientific">Halalkalibacter krulwichiae</name>
    <dbReference type="NCBI Taxonomy" id="199441"/>
    <lineage>
        <taxon>Bacteria</taxon>
        <taxon>Bacillati</taxon>
        <taxon>Bacillota</taxon>
        <taxon>Bacilli</taxon>
        <taxon>Bacillales</taxon>
        <taxon>Bacillaceae</taxon>
        <taxon>Halalkalibacter</taxon>
    </lineage>
</organism>
<dbReference type="Proteomes" id="UP000193006">
    <property type="component" value="Chromosome"/>
</dbReference>
<evidence type="ECO:0000313" key="1">
    <source>
        <dbReference type="EMBL" id="ARK29176.1"/>
    </source>
</evidence>
<dbReference type="KEGG" id="bkw:BkAM31D_04500"/>
<gene>
    <name evidence="1" type="ORF">BkAM31D_04500</name>
</gene>
<proteinExistence type="predicted"/>
<name>A0A1X9M6X7_9BACI</name>
<dbReference type="Pfam" id="PF12787">
    <property type="entry name" value="EcsC"/>
    <property type="match status" value="1"/>
</dbReference>
<reference evidence="1 2" key="1">
    <citation type="submission" date="2017-04" db="EMBL/GenBank/DDBJ databases">
        <title>Bacillus krulwichiae AM31D Genome sequencing and assembly.</title>
        <authorList>
            <person name="Krulwich T.A."/>
            <person name="Anastor L."/>
            <person name="Ehrlich R."/>
            <person name="Ehrlich G.D."/>
            <person name="Janto B."/>
        </authorList>
    </citation>
    <scope>NUCLEOTIDE SEQUENCE [LARGE SCALE GENOMIC DNA]</scope>
    <source>
        <strain evidence="1 2">AM31D</strain>
    </source>
</reference>
<dbReference type="PANTHER" id="PTHR41260:SF1">
    <property type="entry name" value="PROTEIN ECSC"/>
    <property type="match status" value="1"/>
</dbReference>
<dbReference type="EMBL" id="CP020814">
    <property type="protein sequence ID" value="ARK29176.1"/>
    <property type="molecule type" value="Genomic_DNA"/>
</dbReference>
<dbReference type="InterPro" id="IPR024787">
    <property type="entry name" value="EcsC"/>
</dbReference>
<dbReference type="PANTHER" id="PTHR41260">
    <property type="entry name" value="PROTEIN ECSC"/>
    <property type="match status" value="1"/>
</dbReference>